<proteinExistence type="predicted"/>
<dbReference type="Gramene" id="OQU81133">
    <property type="protein sequence ID" value="OQU81133"/>
    <property type="gene ID" value="SORBI_3006G015250"/>
</dbReference>
<accession>A0A1Z5RBJ4</accession>
<keyword evidence="3" id="KW-1185">Reference proteome</keyword>
<sequence length="145" mass="15389">MLYAAIRCSKDSHAKQLGRGAVLTAPAAASRPPHPCRSAARVRSLLLAAPATVGRPSTPRKVSPPGPRLPSPGRAQARQAGSWLSTAVRLIPMAPTFSVPDAEDLPARRSDASDVAGNVWDLATLPTPPWFPTRLGNRARPRRPP</sequence>
<evidence type="ECO:0000256" key="1">
    <source>
        <dbReference type="SAM" id="MobiDB-lite"/>
    </source>
</evidence>
<reference evidence="2 3" key="1">
    <citation type="journal article" date="2009" name="Nature">
        <title>The Sorghum bicolor genome and the diversification of grasses.</title>
        <authorList>
            <person name="Paterson A.H."/>
            <person name="Bowers J.E."/>
            <person name="Bruggmann R."/>
            <person name="Dubchak I."/>
            <person name="Grimwood J."/>
            <person name="Gundlach H."/>
            <person name="Haberer G."/>
            <person name="Hellsten U."/>
            <person name="Mitros T."/>
            <person name="Poliakov A."/>
            <person name="Schmutz J."/>
            <person name="Spannagl M."/>
            <person name="Tang H."/>
            <person name="Wang X."/>
            <person name="Wicker T."/>
            <person name="Bharti A.K."/>
            <person name="Chapman J."/>
            <person name="Feltus F.A."/>
            <person name="Gowik U."/>
            <person name="Grigoriev I.V."/>
            <person name="Lyons E."/>
            <person name="Maher C.A."/>
            <person name="Martis M."/>
            <person name="Narechania A."/>
            <person name="Otillar R.P."/>
            <person name="Penning B.W."/>
            <person name="Salamov A.A."/>
            <person name="Wang Y."/>
            <person name="Zhang L."/>
            <person name="Carpita N.C."/>
            <person name="Freeling M."/>
            <person name="Gingle A.R."/>
            <person name="Hash C.T."/>
            <person name="Keller B."/>
            <person name="Klein P."/>
            <person name="Kresovich S."/>
            <person name="McCann M.C."/>
            <person name="Ming R."/>
            <person name="Peterson D.G."/>
            <person name="Mehboob-ur-Rahman"/>
            <person name="Ware D."/>
            <person name="Westhoff P."/>
            <person name="Mayer K.F."/>
            <person name="Messing J."/>
            <person name="Rokhsar D.S."/>
        </authorList>
    </citation>
    <scope>NUCLEOTIDE SEQUENCE [LARGE SCALE GENOMIC DNA]</scope>
    <source>
        <strain evidence="3">cv. BTx623</strain>
    </source>
</reference>
<dbReference type="Proteomes" id="UP000000768">
    <property type="component" value="Chromosome 6"/>
</dbReference>
<dbReference type="InParanoid" id="A0A1Z5RBJ4"/>
<gene>
    <name evidence="2" type="ORF">SORBI_3006G015250</name>
</gene>
<dbReference type="EMBL" id="CM000765">
    <property type="protein sequence ID" value="OQU81133.1"/>
    <property type="molecule type" value="Genomic_DNA"/>
</dbReference>
<reference evidence="3" key="2">
    <citation type="journal article" date="2018" name="Plant J.">
        <title>The Sorghum bicolor reference genome: improved assembly, gene annotations, a transcriptome atlas, and signatures of genome organization.</title>
        <authorList>
            <person name="McCormick R.F."/>
            <person name="Truong S.K."/>
            <person name="Sreedasyam A."/>
            <person name="Jenkins J."/>
            <person name="Shu S."/>
            <person name="Sims D."/>
            <person name="Kennedy M."/>
            <person name="Amirebrahimi M."/>
            <person name="Weers B.D."/>
            <person name="McKinley B."/>
            <person name="Mattison A."/>
            <person name="Morishige D.T."/>
            <person name="Grimwood J."/>
            <person name="Schmutz J."/>
            <person name="Mullet J.E."/>
        </authorList>
    </citation>
    <scope>NUCLEOTIDE SEQUENCE [LARGE SCALE GENOMIC DNA]</scope>
    <source>
        <strain evidence="3">cv. BTx623</strain>
    </source>
</reference>
<dbReference type="AlphaFoldDB" id="A0A1Z5RBJ4"/>
<name>A0A1Z5RBJ4_SORBI</name>
<evidence type="ECO:0000313" key="3">
    <source>
        <dbReference type="Proteomes" id="UP000000768"/>
    </source>
</evidence>
<protein>
    <submittedName>
        <fullName evidence="2">Uncharacterized protein</fullName>
    </submittedName>
</protein>
<evidence type="ECO:0000313" key="2">
    <source>
        <dbReference type="EMBL" id="OQU81133.1"/>
    </source>
</evidence>
<organism evidence="2 3">
    <name type="scientific">Sorghum bicolor</name>
    <name type="common">Sorghum</name>
    <name type="synonym">Sorghum vulgare</name>
    <dbReference type="NCBI Taxonomy" id="4558"/>
    <lineage>
        <taxon>Eukaryota</taxon>
        <taxon>Viridiplantae</taxon>
        <taxon>Streptophyta</taxon>
        <taxon>Embryophyta</taxon>
        <taxon>Tracheophyta</taxon>
        <taxon>Spermatophyta</taxon>
        <taxon>Magnoliopsida</taxon>
        <taxon>Liliopsida</taxon>
        <taxon>Poales</taxon>
        <taxon>Poaceae</taxon>
        <taxon>PACMAD clade</taxon>
        <taxon>Panicoideae</taxon>
        <taxon>Andropogonodae</taxon>
        <taxon>Andropogoneae</taxon>
        <taxon>Sorghinae</taxon>
        <taxon>Sorghum</taxon>
    </lineage>
</organism>
<feature type="region of interest" description="Disordered" evidence="1">
    <location>
        <begin position="49"/>
        <end position="81"/>
    </location>
</feature>